<dbReference type="Proteomes" id="UP000199328">
    <property type="component" value="Unassembled WGS sequence"/>
</dbReference>
<evidence type="ECO:0000313" key="4">
    <source>
        <dbReference type="EMBL" id="SDL08682.1"/>
    </source>
</evidence>
<reference evidence="5" key="1">
    <citation type="submission" date="2016-10" db="EMBL/GenBank/DDBJ databases">
        <authorList>
            <person name="Varghese N."/>
            <person name="Submissions S."/>
        </authorList>
    </citation>
    <scope>NUCLEOTIDE SEQUENCE [LARGE SCALE GENOMIC DNA]</scope>
    <source>
        <strain evidence="5">CGMCC 1.10789</strain>
    </source>
</reference>
<dbReference type="CDD" id="cd05008">
    <property type="entry name" value="SIS_GlmS_GlmD_1"/>
    <property type="match status" value="1"/>
</dbReference>
<proteinExistence type="predicted"/>
<dbReference type="InterPro" id="IPR046348">
    <property type="entry name" value="SIS_dom_sf"/>
</dbReference>
<gene>
    <name evidence="4" type="ORF">SAMN05216257_1114</name>
</gene>
<feature type="domain" description="SIS" evidence="3">
    <location>
        <begin position="30"/>
        <end position="181"/>
    </location>
</feature>
<dbReference type="AlphaFoldDB" id="A0A1G9H716"/>
<dbReference type="GO" id="GO:0097367">
    <property type="term" value="F:carbohydrate derivative binding"/>
    <property type="evidence" value="ECO:0007669"/>
    <property type="project" value="InterPro"/>
</dbReference>
<dbReference type="EMBL" id="FNFV01000011">
    <property type="protein sequence ID" value="SDL08682.1"/>
    <property type="molecule type" value="Genomic_DNA"/>
</dbReference>
<evidence type="ECO:0000313" key="5">
    <source>
        <dbReference type="Proteomes" id="UP000199328"/>
    </source>
</evidence>
<feature type="domain" description="SIS" evidence="3">
    <location>
        <begin position="194"/>
        <end position="330"/>
    </location>
</feature>
<dbReference type="Pfam" id="PF01380">
    <property type="entry name" value="SIS"/>
    <property type="match status" value="2"/>
</dbReference>
<organism evidence="4 5">
    <name type="scientific">Meinhardsimonia xiamenensis</name>
    <dbReference type="NCBI Taxonomy" id="990712"/>
    <lineage>
        <taxon>Bacteria</taxon>
        <taxon>Pseudomonadati</taxon>
        <taxon>Pseudomonadota</taxon>
        <taxon>Alphaproteobacteria</taxon>
        <taxon>Rhodobacterales</taxon>
        <taxon>Paracoccaceae</taxon>
        <taxon>Meinhardsimonia</taxon>
    </lineage>
</organism>
<name>A0A1G9H716_9RHOB</name>
<keyword evidence="2" id="KW-0677">Repeat</keyword>
<dbReference type="Gene3D" id="3.40.50.10490">
    <property type="entry name" value="Glucose-6-phosphate isomerase like protein, domain 1"/>
    <property type="match status" value="2"/>
</dbReference>
<keyword evidence="4" id="KW-0808">Transferase</keyword>
<accession>A0A1G9H716</accession>
<protein>
    <submittedName>
        <fullName evidence="4">Glucosamine--fructose-6-phosphate aminotransferase (Isomerizing)</fullName>
    </submittedName>
</protein>
<dbReference type="PANTHER" id="PTHR10937">
    <property type="entry name" value="GLUCOSAMINE--FRUCTOSE-6-PHOSPHATE AMINOTRANSFERASE, ISOMERIZING"/>
    <property type="match status" value="1"/>
</dbReference>
<dbReference type="GO" id="GO:0008483">
    <property type="term" value="F:transaminase activity"/>
    <property type="evidence" value="ECO:0007669"/>
    <property type="project" value="UniProtKB-KW"/>
</dbReference>
<dbReference type="InterPro" id="IPR035466">
    <property type="entry name" value="GlmS/AgaS_SIS"/>
</dbReference>
<keyword evidence="5" id="KW-1185">Reference proteome</keyword>
<sequence>MTSRMQREVQEIPEAAERLLSRGASAVATAARALAETDPPYLASIARGSSDHVATYLKYCSEILLGLPVASLGPSVASVYHAPLRLAGSGCIAVSQSGRSPDIVEMVRAARQGHALTIALTNAPDSPLATASVHVLDILAGPEASVAATKTFVNSAIAGLWLLALWRDDGELLAALRALPEALSRAIACDWAELRATLAGHRSLYTLGRGPAFAISNEAALKFKETCQVHAESYSSAELMHGPVSIVGEGFPVLALAAADAAEPLLVDVAERLAEQGAAVFVTSARARKAERLEHVRTGHPLTDPIALIAAFYANVEQLARALGLDPDRPRHLRKVTETL</sequence>
<dbReference type="CDD" id="cd05009">
    <property type="entry name" value="SIS_GlmS_GlmD_2"/>
    <property type="match status" value="1"/>
</dbReference>
<dbReference type="GO" id="GO:1901135">
    <property type="term" value="P:carbohydrate derivative metabolic process"/>
    <property type="evidence" value="ECO:0007669"/>
    <property type="project" value="InterPro"/>
</dbReference>
<dbReference type="STRING" id="990712.SAMN05216257_1114"/>
<dbReference type="OrthoDB" id="9761808at2"/>
<dbReference type="RefSeq" id="WP_092501297.1">
    <property type="nucleotide sequence ID" value="NZ_FNFV01000011.1"/>
</dbReference>
<evidence type="ECO:0000259" key="3">
    <source>
        <dbReference type="PROSITE" id="PS51464"/>
    </source>
</evidence>
<keyword evidence="1 4" id="KW-0032">Aminotransferase</keyword>
<evidence type="ECO:0000256" key="2">
    <source>
        <dbReference type="ARBA" id="ARBA00022737"/>
    </source>
</evidence>
<dbReference type="PROSITE" id="PS51464">
    <property type="entry name" value="SIS"/>
    <property type="match status" value="2"/>
</dbReference>
<evidence type="ECO:0000256" key="1">
    <source>
        <dbReference type="ARBA" id="ARBA00022576"/>
    </source>
</evidence>
<dbReference type="SUPFAM" id="SSF53697">
    <property type="entry name" value="SIS domain"/>
    <property type="match status" value="1"/>
</dbReference>
<dbReference type="InterPro" id="IPR035490">
    <property type="entry name" value="GlmS/FrlB_SIS"/>
</dbReference>
<dbReference type="InterPro" id="IPR001347">
    <property type="entry name" value="SIS_dom"/>
</dbReference>
<dbReference type="PANTHER" id="PTHR10937:SF8">
    <property type="entry name" value="AMINOTRANSFERASE-RELATED"/>
    <property type="match status" value="1"/>
</dbReference>